<keyword evidence="4" id="KW-1185">Reference proteome</keyword>
<dbReference type="InterPro" id="IPR001304">
    <property type="entry name" value="C-type_lectin-like"/>
</dbReference>
<dbReference type="Proteomes" id="UP000596742">
    <property type="component" value="Unassembled WGS sequence"/>
</dbReference>
<organism evidence="3 4">
    <name type="scientific">Mytilus galloprovincialis</name>
    <name type="common">Mediterranean mussel</name>
    <dbReference type="NCBI Taxonomy" id="29158"/>
    <lineage>
        <taxon>Eukaryota</taxon>
        <taxon>Metazoa</taxon>
        <taxon>Spiralia</taxon>
        <taxon>Lophotrochozoa</taxon>
        <taxon>Mollusca</taxon>
        <taxon>Bivalvia</taxon>
        <taxon>Autobranchia</taxon>
        <taxon>Pteriomorphia</taxon>
        <taxon>Mytilida</taxon>
        <taxon>Mytiloidea</taxon>
        <taxon>Mytilidae</taxon>
        <taxon>Mytilinae</taxon>
        <taxon>Mytilus</taxon>
    </lineage>
</organism>
<name>A0A8B6EJ08_MYTGA</name>
<feature type="domain" description="C-type lectin" evidence="2">
    <location>
        <begin position="102"/>
        <end position="190"/>
    </location>
</feature>
<dbReference type="InterPro" id="IPR016186">
    <property type="entry name" value="C-type_lectin-like/link_sf"/>
</dbReference>
<dbReference type="CDD" id="cd00037">
    <property type="entry name" value="CLECT"/>
    <property type="match status" value="1"/>
</dbReference>
<evidence type="ECO:0000313" key="3">
    <source>
        <dbReference type="EMBL" id="VDI34963.1"/>
    </source>
</evidence>
<dbReference type="AlphaFoldDB" id="A0A8B6EJ08"/>
<dbReference type="PANTHER" id="PTHR22803">
    <property type="entry name" value="MANNOSE, PHOSPHOLIPASE, LECTIN RECEPTOR RELATED"/>
    <property type="match status" value="1"/>
</dbReference>
<proteinExistence type="predicted"/>
<dbReference type="PROSITE" id="PS50041">
    <property type="entry name" value="C_TYPE_LECTIN_2"/>
    <property type="match status" value="1"/>
</dbReference>
<dbReference type="SUPFAM" id="SSF56436">
    <property type="entry name" value="C-type lectin-like"/>
    <property type="match status" value="1"/>
</dbReference>
<protein>
    <recommendedName>
        <fullName evidence="2">C-type lectin domain-containing protein</fullName>
    </recommendedName>
</protein>
<dbReference type="InterPro" id="IPR016187">
    <property type="entry name" value="CTDL_fold"/>
</dbReference>
<feature type="chain" id="PRO_5033000716" description="C-type lectin domain-containing protein" evidence="1">
    <location>
        <begin position="22"/>
        <end position="223"/>
    </location>
</feature>
<evidence type="ECO:0000259" key="2">
    <source>
        <dbReference type="PROSITE" id="PS50041"/>
    </source>
</evidence>
<dbReference type="OrthoDB" id="6162143at2759"/>
<evidence type="ECO:0000313" key="4">
    <source>
        <dbReference type="Proteomes" id="UP000596742"/>
    </source>
</evidence>
<evidence type="ECO:0000256" key="1">
    <source>
        <dbReference type="SAM" id="SignalP"/>
    </source>
</evidence>
<dbReference type="InterPro" id="IPR050111">
    <property type="entry name" value="C-type_lectin/snaclec_domain"/>
</dbReference>
<reference evidence="3" key="1">
    <citation type="submission" date="2018-11" db="EMBL/GenBank/DDBJ databases">
        <authorList>
            <person name="Alioto T."/>
            <person name="Alioto T."/>
        </authorList>
    </citation>
    <scope>NUCLEOTIDE SEQUENCE</scope>
</reference>
<comment type="caution">
    <text evidence="3">The sequence shown here is derived from an EMBL/GenBank/DDBJ whole genome shotgun (WGS) entry which is preliminary data.</text>
</comment>
<dbReference type="Pfam" id="PF00059">
    <property type="entry name" value="Lectin_C"/>
    <property type="match status" value="1"/>
</dbReference>
<dbReference type="Gene3D" id="3.10.100.10">
    <property type="entry name" value="Mannose-Binding Protein A, subunit A"/>
    <property type="match status" value="1"/>
</dbReference>
<sequence length="223" mass="26315">MGFLSMIILCIIGMVFKDVIALPCLSNDSKTKFDATRKALTDLQTSINNRVTHLQTDMKNKMKKLDDQMGYLQTDMKNRIKKLDEGMGSLVSDFQKKQWRKYNGHCYYFGSEALTWFKSEQRCRQIGGHLAKIDDEAENKWIMDNKTVNDNYWMGLRDIKEDGFRWSADQTLPQYTPWYNWGRRDPKRNCGYKQEDIARIIIKLEIDWTCLMKRPGGYRFDST</sequence>
<keyword evidence="1" id="KW-0732">Signal</keyword>
<dbReference type="SMART" id="SM00034">
    <property type="entry name" value="CLECT"/>
    <property type="match status" value="1"/>
</dbReference>
<accession>A0A8B6EJ08</accession>
<feature type="signal peptide" evidence="1">
    <location>
        <begin position="1"/>
        <end position="21"/>
    </location>
</feature>
<dbReference type="EMBL" id="UYJE01005190">
    <property type="protein sequence ID" value="VDI34963.1"/>
    <property type="molecule type" value="Genomic_DNA"/>
</dbReference>
<gene>
    <name evidence="3" type="ORF">MGAL_10B069698</name>
</gene>